<organism evidence="12">
    <name type="scientific">Eremomyces bilateralis CBS 781.70</name>
    <dbReference type="NCBI Taxonomy" id="1392243"/>
    <lineage>
        <taxon>Eukaryota</taxon>
        <taxon>Fungi</taxon>
        <taxon>Dikarya</taxon>
        <taxon>Ascomycota</taxon>
        <taxon>Pezizomycotina</taxon>
        <taxon>Dothideomycetes</taxon>
        <taxon>Dothideomycetes incertae sedis</taxon>
        <taxon>Eremomycetales</taxon>
        <taxon>Eremomycetaceae</taxon>
        <taxon>Eremomyces</taxon>
    </lineage>
</organism>
<protein>
    <recommendedName>
        <fullName evidence="4">aspartyl aminopeptidase</fullName>
        <ecNumber evidence="4">3.4.11.21</ecNumber>
    </recommendedName>
</protein>
<evidence type="ECO:0000313" key="13">
    <source>
        <dbReference type="Proteomes" id="UP000504638"/>
    </source>
</evidence>
<dbReference type="GO" id="GO:0008270">
    <property type="term" value="F:zinc ion binding"/>
    <property type="evidence" value="ECO:0007669"/>
    <property type="project" value="InterPro"/>
</dbReference>
<dbReference type="InterPro" id="IPR001948">
    <property type="entry name" value="Peptidase_M18"/>
</dbReference>
<comment type="cofactor">
    <cofactor evidence="2">
        <name>Zn(2+)</name>
        <dbReference type="ChEBI" id="CHEBI:29105"/>
    </cofactor>
</comment>
<dbReference type="NCBIfam" id="NF002759">
    <property type="entry name" value="PRK02813.1"/>
    <property type="match status" value="1"/>
</dbReference>
<keyword evidence="5 11" id="KW-0031">Aminopeptidase</keyword>
<keyword evidence="8 11" id="KW-0378">Hydrolase</keyword>
<dbReference type="RefSeq" id="XP_033537087.1">
    <property type="nucleotide sequence ID" value="XM_033681704.1"/>
</dbReference>
<evidence type="ECO:0000256" key="8">
    <source>
        <dbReference type="ARBA" id="ARBA00022801"/>
    </source>
</evidence>
<dbReference type="GO" id="GO:0000324">
    <property type="term" value="C:fungal-type vacuole"/>
    <property type="evidence" value="ECO:0007669"/>
    <property type="project" value="TreeGrafter"/>
</dbReference>
<dbReference type="Gene3D" id="3.40.630.10">
    <property type="entry name" value="Zn peptidases"/>
    <property type="match status" value="1"/>
</dbReference>
<name>A0A6G1GBZ1_9PEZI</name>
<reference evidence="14" key="3">
    <citation type="submission" date="2025-04" db="UniProtKB">
        <authorList>
            <consortium name="RefSeq"/>
        </authorList>
    </citation>
    <scope>IDENTIFICATION</scope>
    <source>
        <strain evidence="14">CBS 781.70</strain>
    </source>
</reference>
<dbReference type="OrthoDB" id="9880441at2759"/>
<reference evidence="12 14" key="1">
    <citation type="submission" date="2020-01" db="EMBL/GenBank/DDBJ databases">
        <authorList>
            <consortium name="DOE Joint Genome Institute"/>
            <person name="Haridas S."/>
            <person name="Albert R."/>
            <person name="Binder M."/>
            <person name="Bloem J."/>
            <person name="Labutti K."/>
            <person name="Salamov A."/>
            <person name="Andreopoulos B."/>
            <person name="Baker S.E."/>
            <person name="Barry K."/>
            <person name="Bills G."/>
            <person name="Bluhm B.H."/>
            <person name="Cannon C."/>
            <person name="Castanera R."/>
            <person name="Culley D.E."/>
            <person name="Daum C."/>
            <person name="Ezra D."/>
            <person name="Gonzalez J.B."/>
            <person name="Henrissat B."/>
            <person name="Kuo A."/>
            <person name="Liang C."/>
            <person name="Lipzen A."/>
            <person name="Lutzoni F."/>
            <person name="Magnuson J."/>
            <person name="Mondo S."/>
            <person name="Nolan M."/>
            <person name="Ohm R."/>
            <person name="Pangilinan J."/>
            <person name="Park H.-J."/>
            <person name="Ramirez L."/>
            <person name="Alfaro M."/>
            <person name="Sun H."/>
            <person name="Tritt A."/>
            <person name="Yoshinaga Y."/>
            <person name="Zwiers L.-H."/>
            <person name="Turgeon B.G."/>
            <person name="Goodwin S.B."/>
            <person name="Spatafora J.W."/>
            <person name="Crous P.W."/>
            <person name="Grigoriev I.V."/>
        </authorList>
    </citation>
    <scope>NUCLEOTIDE SEQUENCE</scope>
    <source>
        <strain evidence="12 14">CBS 781.70</strain>
    </source>
</reference>
<evidence type="ECO:0000256" key="5">
    <source>
        <dbReference type="ARBA" id="ARBA00022438"/>
    </source>
</evidence>
<reference evidence="14" key="2">
    <citation type="submission" date="2020-04" db="EMBL/GenBank/DDBJ databases">
        <authorList>
            <consortium name="NCBI Genome Project"/>
        </authorList>
    </citation>
    <scope>NUCLEOTIDE SEQUENCE</scope>
    <source>
        <strain evidence="14">CBS 781.70</strain>
    </source>
</reference>
<dbReference type="PANTHER" id="PTHR28570">
    <property type="entry name" value="ASPARTYL AMINOPEPTIDASE"/>
    <property type="match status" value="1"/>
</dbReference>
<proteinExistence type="inferred from homology"/>
<evidence type="ECO:0000256" key="6">
    <source>
        <dbReference type="ARBA" id="ARBA00022670"/>
    </source>
</evidence>
<dbReference type="Proteomes" id="UP000504638">
    <property type="component" value="Unplaced"/>
</dbReference>
<keyword evidence="9 11" id="KW-0862">Zinc</keyword>
<evidence type="ECO:0000313" key="12">
    <source>
        <dbReference type="EMBL" id="KAF1815456.1"/>
    </source>
</evidence>
<dbReference type="GeneID" id="54422274"/>
<dbReference type="PRINTS" id="PR00932">
    <property type="entry name" value="AMINO1PTASE"/>
</dbReference>
<evidence type="ECO:0000256" key="10">
    <source>
        <dbReference type="ARBA" id="ARBA00023049"/>
    </source>
</evidence>
<evidence type="ECO:0000256" key="7">
    <source>
        <dbReference type="ARBA" id="ARBA00022723"/>
    </source>
</evidence>
<accession>A0A6G1GBZ1</accession>
<evidence type="ECO:0000256" key="1">
    <source>
        <dbReference type="ARBA" id="ARBA00001335"/>
    </source>
</evidence>
<evidence type="ECO:0000256" key="9">
    <source>
        <dbReference type="ARBA" id="ARBA00022833"/>
    </source>
</evidence>
<evidence type="ECO:0000256" key="11">
    <source>
        <dbReference type="RuleBase" id="RU004386"/>
    </source>
</evidence>
<keyword evidence="13" id="KW-1185">Reference proteome</keyword>
<keyword evidence="6 11" id="KW-0645">Protease</keyword>
<dbReference type="SUPFAM" id="SSF101821">
    <property type="entry name" value="Aminopeptidase/glucanase lid domain"/>
    <property type="match status" value="1"/>
</dbReference>
<dbReference type="GO" id="GO:0070006">
    <property type="term" value="F:metalloaminopeptidase activity"/>
    <property type="evidence" value="ECO:0007669"/>
    <property type="project" value="TreeGrafter"/>
</dbReference>
<evidence type="ECO:0000256" key="3">
    <source>
        <dbReference type="ARBA" id="ARBA00008290"/>
    </source>
</evidence>
<evidence type="ECO:0000313" key="14">
    <source>
        <dbReference type="RefSeq" id="XP_033537087.1"/>
    </source>
</evidence>
<gene>
    <name evidence="12 14" type="ORF">P152DRAFT_479383</name>
</gene>
<dbReference type="InterPro" id="IPR023358">
    <property type="entry name" value="Peptidase_M18_dom2"/>
</dbReference>
<dbReference type="Pfam" id="PF02127">
    <property type="entry name" value="Peptidase_M18"/>
    <property type="match status" value="1"/>
</dbReference>
<dbReference type="EC" id="3.4.11.21" evidence="4"/>
<comment type="similarity">
    <text evidence="3 11">Belongs to the peptidase M18 family.</text>
</comment>
<dbReference type="Gene3D" id="2.30.250.10">
    <property type="entry name" value="Aminopeptidase i, Domain 2"/>
    <property type="match status" value="1"/>
</dbReference>
<dbReference type="EMBL" id="ML975151">
    <property type="protein sequence ID" value="KAF1815456.1"/>
    <property type="molecule type" value="Genomic_DNA"/>
</dbReference>
<dbReference type="GO" id="GO:0006508">
    <property type="term" value="P:proteolysis"/>
    <property type="evidence" value="ECO:0007669"/>
    <property type="project" value="UniProtKB-KW"/>
</dbReference>
<sequence>MASQAKHAESFLNFVNASPTPFHAVKSARELLEKAGFKPIQERDPWASKLKPGGKYYLTRNSSSIVAFAIGKKWKPGNPVGMVGAHTDSPCLRIKPVSTKQAEGFIQVGVETYGGGIWHTWFDRDLSVAGRVMVKDNKGGIVQKLVKIDRPILRIPTLAIHLDRQETFSFNKETQLLPIAGLIAAELNRKGKSSEDEAAEQLKKTSVSDAPFEPLQTVTNRHNPRIVELIAEEAAVDPSAILDFELVLYDTQKSCLGGLNNELIFSARLDNLVMSYCAVEGLITSLSKPDTLDSDPSIRLIALFDHEEIGSRTAQGADSNLLPAVLRRLSALPHDAFAGSNDDSDRSYDKVDDESTTFEQTLATSFLVSADMAHSVHPNYPQKYESSHRPEMNKGPVIKINANARYATNSPGIVLLQEVAQRAKTPLQLFVVRNDSSCGSTIGPMLSAKMGARTLDLGNPQLSMHSIRECGGADDVGHAIRLFEGFFEHYGELEAKVLVDSVL</sequence>
<dbReference type="CDD" id="cd05658">
    <property type="entry name" value="M18_DAP"/>
    <property type="match status" value="1"/>
</dbReference>
<evidence type="ECO:0000256" key="4">
    <source>
        <dbReference type="ARBA" id="ARBA00011965"/>
    </source>
</evidence>
<dbReference type="FunFam" id="2.30.250.10:FF:000001">
    <property type="entry name" value="Aspartyl aminopeptidase 1"/>
    <property type="match status" value="1"/>
</dbReference>
<evidence type="ECO:0000256" key="2">
    <source>
        <dbReference type="ARBA" id="ARBA00001947"/>
    </source>
</evidence>
<keyword evidence="10 11" id="KW-0482">Metalloprotease</keyword>
<keyword evidence="7 11" id="KW-0479">Metal-binding</keyword>
<dbReference type="AlphaFoldDB" id="A0A6G1GBZ1"/>
<dbReference type="PANTHER" id="PTHR28570:SF3">
    <property type="entry name" value="ASPARTYL AMINOPEPTIDASE"/>
    <property type="match status" value="1"/>
</dbReference>
<dbReference type="SUPFAM" id="SSF53187">
    <property type="entry name" value="Zn-dependent exopeptidases"/>
    <property type="match status" value="1"/>
</dbReference>
<comment type="catalytic activity">
    <reaction evidence="1">
        <text>Release of an N-terminal aspartate or glutamate from a peptide, with a preference for aspartate.</text>
        <dbReference type="EC" id="3.4.11.21"/>
    </reaction>
</comment>